<sequence>MTTISNTLTTSSSWDTICFPVRAERLCDYLPNDFQVLASDRRRIVVGDLPNGAKGVFAVQSEDYSIAPNALIRSVVEQEITRYEMNIRASQKGEYSINIILPDIIQVGGERLHKNLIINNSYTGKTPFTIQGMTVNTRTRRESRVRVSYYRKVCANGLMGWVDSFLSMDEYLNWLIAGKPKKYEDARDERTSIEEVVHTETDKEMVVEGRFTHKHLELDWLATYLKQTIRAFLTHEGSLTAQVYERLAQTSLADHRVETVLAATKLPKMLAKLALERMQYEERLLKSEPTLWLVYNAVNYALHQGDSSLTISERFKADEAALHRLVALTLN</sequence>
<gene>
    <name evidence="1" type="ORF">GCM10023189_40440</name>
</gene>
<keyword evidence="2" id="KW-1185">Reference proteome</keyword>
<evidence type="ECO:0008006" key="3">
    <source>
        <dbReference type="Google" id="ProtNLM"/>
    </source>
</evidence>
<dbReference type="Proteomes" id="UP001501175">
    <property type="component" value="Unassembled WGS sequence"/>
</dbReference>
<accession>A0ABP8NCG5</accession>
<comment type="caution">
    <text evidence="1">The sequence shown here is derived from an EMBL/GenBank/DDBJ whole genome shotgun (WGS) entry which is preliminary data.</text>
</comment>
<protein>
    <recommendedName>
        <fullName evidence="3">DUF932 domain-containing protein</fullName>
    </recommendedName>
</protein>
<evidence type="ECO:0000313" key="2">
    <source>
        <dbReference type="Proteomes" id="UP001501175"/>
    </source>
</evidence>
<dbReference type="EMBL" id="BAABHD010000072">
    <property type="protein sequence ID" value="GAA4462994.1"/>
    <property type="molecule type" value="Genomic_DNA"/>
</dbReference>
<proteinExistence type="predicted"/>
<organism evidence="1 2">
    <name type="scientific">Nibrella saemangeumensis</name>
    <dbReference type="NCBI Taxonomy" id="1084526"/>
    <lineage>
        <taxon>Bacteria</taxon>
        <taxon>Pseudomonadati</taxon>
        <taxon>Bacteroidota</taxon>
        <taxon>Cytophagia</taxon>
        <taxon>Cytophagales</taxon>
        <taxon>Spirosomataceae</taxon>
        <taxon>Nibrella</taxon>
    </lineage>
</organism>
<evidence type="ECO:0000313" key="1">
    <source>
        <dbReference type="EMBL" id="GAA4462994.1"/>
    </source>
</evidence>
<reference evidence="2" key="1">
    <citation type="journal article" date="2019" name="Int. J. Syst. Evol. Microbiol.">
        <title>The Global Catalogue of Microorganisms (GCM) 10K type strain sequencing project: providing services to taxonomists for standard genome sequencing and annotation.</title>
        <authorList>
            <consortium name="The Broad Institute Genomics Platform"/>
            <consortium name="The Broad Institute Genome Sequencing Center for Infectious Disease"/>
            <person name="Wu L."/>
            <person name="Ma J."/>
        </authorList>
    </citation>
    <scope>NUCLEOTIDE SEQUENCE [LARGE SCALE GENOMIC DNA]</scope>
    <source>
        <strain evidence="2">JCM 17927</strain>
    </source>
</reference>
<dbReference type="RefSeq" id="WP_345246421.1">
    <property type="nucleotide sequence ID" value="NZ_BAABHD010000072.1"/>
</dbReference>
<name>A0ABP8NCG5_9BACT</name>